<dbReference type="Proteomes" id="UP001317322">
    <property type="component" value="Chromosome"/>
</dbReference>
<name>A0ABY5K6L0_9CELL</name>
<accession>A0ABY5K6L0</accession>
<dbReference type="EMBL" id="CP101989">
    <property type="protein sequence ID" value="UUI65610.1"/>
    <property type="molecule type" value="Genomic_DNA"/>
</dbReference>
<evidence type="ECO:0000313" key="2">
    <source>
        <dbReference type="Proteomes" id="UP001317322"/>
    </source>
</evidence>
<proteinExistence type="predicted"/>
<dbReference type="InterPro" id="IPR032710">
    <property type="entry name" value="NTF2-like_dom_sf"/>
</dbReference>
<protein>
    <recommendedName>
        <fullName evidence="3">SnoaL-like domain-containing protein</fullName>
    </recommendedName>
</protein>
<evidence type="ECO:0008006" key="3">
    <source>
        <dbReference type="Google" id="ProtNLM"/>
    </source>
</evidence>
<dbReference type="SUPFAM" id="SSF54427">
    <property type="entry name" value="NTF2-like"/>
    <property type="match status" value="1"/>
</dbReference>
<sequence length="128" mass="13574">MPATLSPDAPQVLRDYYEVLEGGAAAYGEGEVMRRLVSDHLDFTGALAGHRPDATEGFLRGAAGFVATVEGIDVLQDVHDDTGSAVLYTAAMPGGPVTFAEFFTVDDGRIATLRLHYDGPEYLAKGGR</sequence>
<organism evidence="1 2">
    <name type="scientific">Cellulomonas wangsupingiae</name>
    <dbReference type="NCBI Taxonomy" id="2968085"/>
    <lineage>
        <taxon>Bacteria</taxon>
        <taxon>Bacillati</taxon>
        <taxon>Actinomycetota</taxon>
        <taxon>Actinomycetes</taxon>
        <taxon>Micrococcales</taxon>
        <taxon>Cellulomonadaceae</taxon>
        <taxon>Cellulomonas</taxon>
    </lineage>
</organism>
<dbReference type="Gene3D" id="3.10.450.50">
    <property type="match status" value="1"/>
</dbReference>
<gene>
    <name evidence="1" type="ORF">NP075_02400</name>
</gene>
<evidence type="ECO:0000313" key="1">
    <source>
        <dbReference type="EMBL" id="UUI65610.1"/>
    </source>
</evidence>
<keyword evidence="2" id="KW-1185">Reference proteome</keyword>
<dbReference type="RefSeq" id="WP_227564905.1">
    <property type="nucleotide sequence ID" value="NZ_CP101989.1"/>
</dbReference>
<reference evidence="1 2" key="1">
    <citation type="submission" date="2022-07" db="EMBL/GenBank/DDBJ databases">
        <title>Novel species in genus cellulomonas.</title>
        <authorList>
            <person name="Ye L."/>
        </authorList>
    </citation>
    <scope>NUCLEOTIDE SEQUENCE [LARGE SCALE GENOMIC DNA]</scope>
    <source>
        <strain evidence="2">zg-Y908</strain>
    </source>
</reference>